<evidence type="ECO:0000313" key="2">
    <source>
        <dbReference type="Proteomes" id="UP001152622"/>
    </source>
</evidence>
<proteinExistence type="predicted"/>
<keyword evidence="2" id="KW-1185">Reference proteome</keyword>
<sequence length="105" mass="11299">MCCSNRWAGGGMEKRKYEHVDPIMGAHATGLQLENTGQSVSEVLVYNTELPGTSPHSLLLFNIAVSLSASLSRKPVGEPQRKRVAVLNGLPFAEDLNTLALLPTP</sequence>
<dbReference type="AlphaFoldDB" id="A0A9Q1FI06"/>
<organism evidence="1 2">
    <name type="scientific">Synaphobranchus kaupii</name>
    <name type="common">Kaup's arrowtooth eel</name>
    <dbReference type="NCBI Taxonomy" id="118154"/>
    <lineage>
        <taxon>Eukaryota</taxon>
        <taxon>Metazoa</taxon>
        <taxon>Chordata</taxon>
        <taxon>Craniata</taxon>
        <taxon>Vertebrata</taxon>
        <taxon>Euteleostomi</taxon>
        <taxon>Actinopterygii</taxon>
        <taxon>Neopterygii</taxon>
        <taxon>Teleostei</taxon>
        <taxon>Anguilliformes</taxon>
        <taxon>Synaphobranchidae</taxon>
        <taxon>Synaphobranchus</taxon>
    </lineage>
</organism>
<dbReference type="EMBL" id="JAINUF010000005">
    <property type="protein sequence ID" value="KAJ8359305.1"/>
    <property type="molecule type" value="Genomic_DNA"/>
</dbReference>
<dbReference type="Proteomes" id="UP001152622">
    <property type="component" value="Chromosome 5"/>
</dbReference>
<protein>
    <submittedName>
        <fullName evidence="1">Uncharacterized protein</fullName>
    </submittedName>
</protein>
<evidence type="ECO:0000313" key="1">
    <source>
        <dbReference type="EMBL" id="KAJ8359305.1"/>
    </source>
</evidence>
<gene>
    <name evidence="1" type="ORF">SKAU_G00158300</name>
</gene>
<comment type="caution">
    <text evidence="1">The sequence shown here is derived from an EMBL/GenBank/DDBJ whole genome shotgun (WGS) entry which is preliminary data.</text>
</comment>
<name>A0A9Q1FI06_SYNKA</name>
<reference evidence="1" key="1">
    <citation type="journal article" date="2023" name="Science">
        <title>Genome structures resolve the early diversification of teleost fishes.</title>
        <authorList>
            <person name="Parey E."/>
            <person name="Louis A."/>
            <person name="Montfort J."/>
            <person name="Bouchez O."/>
            <person name="Roques C."/>
            <person name="Iampietro C."/>
            <person name="Lluch J."/>
            <person name="Castinel A."/>
            <person name="Donnadieu C."/>
            <person name="Desvignes T."/>
            <person name="Floi Bucao C."/>
            <person name="Jouanno E."/>
            <person name="Wen M."/>
            <person name="Mejri S."/>
            <person name="Dirks R."/>
            <person name="Jansen H."/>
            <person name="Henkel C."/>
            <person name="Chen W.J."/>
            <person name="Zahm M."/>
            <person name="Cabau C."/>
            <person name="Klopp C."/>
            <person name="Thompson A.W."/>
            <person name="Robinson-Rechavi M."/>
            <person name="Braasch I."/>
            <person name="Lecointre G."/>
            <person name="Bobe J."/>
            <person name="Postlethwait J.H."/>
            <person name="Berthelot C."/>
            <person name="Roest Crollius H."/>
            <person name="Guiguen Y."/>
        </authorList>
    </citation>
    <scope>NUCLEOTIDE SEQUENCE</scope>
    <source>
        <strain evidence="1">WJC10195</strain>
    </source>
</reference>
<accession>A0A9Q1FI06</accession>